<feature type="non-terminal residue" evidence="2">
    <location>
        <position position="64"/>
    </location>
</feature>
<dbReference type="EMBL" id="JAOPGA020000966">
    <property type="protein sequence ID" value="KAL0483502.1"/>
    <property type="molecule type" value="Genomic_DNA"/>
</dbReference>
<accession>A0AAW2Z4C2</accession>
<reference evidence="2 3" key="1">
    <citation type="submission" date="2024-03" db="EMBL/GenBank/DDBJ databases">
        <title>The Acrasis kona genome and developmental transcriptomes reveal deep origins of eukaryotic multicellular pathways.</title>
        <authorList>
            <person name="Sheikh S."/>
            <person name="Fu C.-J."/>
            <person name="Brown M.W."/>
            <person name="Baldauf S.L."/>
        </authorList>
    </citation>
    <scope>NUCLEOTIDE SEQUENCE [LARGE SCALE GENOMIC DNA]</scope>
    <source>
        <strain evidence="2 3">ATCC MYA-3509</strain>
    </source>
</reference>
<evidence type="ECO:0000313" key="2">
    <source>
        <dbReference type="EMBL" id="KAL0483502.1"/>
    </source>
</evidence>
<gene>
    <name evidence="2" type="ORF">AKO1_014558</name>
</gene>
<sequence length="64" mass="7180">MDQVVRLYINGFTCCIYAVAATLLLLGSICWVIYPRTAIELFRTQAAVLWIVSSSLFFVGSVFQ</sequence>
<keyword evidence="3" id="KW-1185">Reference proteome</keyword>
<evidence type="ECO:0000256" key="1">
    <source>
        <dbReference type="SAM" id="Phobius"/>
    </source>
</evidence>
<proteinExistence type="predicted"/>
<protein>
    <submittedName>
        <fullName evidence="2">Uncharacterized protein</fullName>
    </submittedName>
</protein>
<organism evidence="2 3">
    <name type="scientific">Acrasis kona</name>
    <dbReference type="NCBI Taxonomy" id="1008807"/>
    <lineage>
        <taxon>Eukaryota</taxon>
        <taxon>Discoba</taxon>
        <taxon>Heterolobosea</taxon>
        <taxon>Tetramitia</taxon>
        <taxon>Eutetramitia</taxon>
        <taxon>Acrasidae</taxon>
        <taxon>Acrasis</taxon>
    </lineage>
</organism>
<dbReference type="Proteomes" id="UP001431209">
    <property type="component" value="Unassembled WGS sequence"/>
</dbReference>
<feature type="transmembrane region" description="Helical" evidence="1">
    <location>
        <begin position="46"/>
        <end position="63"/>
    </location>
</feature>
<keyword evidence="1" id="KW-0812">Transmembrane</keyword>
<keyword evidence="1" id="KW-0472">Membrane</keyword>
<feature type="transmembrane region" description="Helical" evidence="1">
    <location>
        <begin position="7"/>
        <end position="34"/>
    </location>
</feature>
<dbReference type="AlphaFoldDB" id="A0AAW2Z4C2"/>
<evidence type="ECO:0000313" key="3">
    <source>
        <dbReference type="Proteomes" id="UP001431209"/>
    </source>
</evidence>
<comment type="caution">
    <text evidence="2">The sequence shown here is derived from an EMBL/GenBank/DDBJ whole genome shotgun (WGS) entry which is preliminary data.</text>
</comment>
<keyword evidence="1" id="KW-1133">Transmembrane helix</keyword>
<name>A0AAW2Z4C2_9EUKA</name>